<dbReference type="InterPro" id="IPR034457">
    <property type="entry name" value="Organic_radical-activating"/>
</dbReference>
<keyword evidence="5" id="KW-0004">4Fe-4S</keyword>
<evidence type="ECO:0000256" key="11">
    <source>
        <dbReference type="ARBA" id="ARBA00047365"/>
    </source>
</evidence>
<dbReference type="GO" id="GO:0046872">
    <property type="term" value="F:metal ion binding"/>
    <property type="evidence" value="ECO:0007669"/>
    <property type="project" value="UniProtKB-KW"/>
</dbReference>
<dbReference type="PROSITE" id="PS01087">
    <property type="entry name" value="RADICAL_ACTIVATING"/>
    <property type="match status" value="1"/>
</dbReference>
<reference evidence="13 14" key="1">
    <citation type="submission" date="2019-09" db="EMBL/GenBank/DDBJ databases">
        <authorList>
            <person name="Kritzky A."/>
            <person name="Schelkanova E.Y."/>
            <person name="Alkhova Z.V."/>
            <person name="Smirnova N.I."/>
        </authorList>
    </citation>
    <scope>NUCLEOTIDE SEQUENCE [LARGE SCALE GENOMIC DNA]</scope>
    <source>
        <strain evidence="13 14">M1526</strain>
    </source>
</reference>
<dbReference type="SFLD" id="SFLDG01063">
    <property type="entry name" value="activating_enzymes__group_1"/>
    <property type="match status" value="1"/>
</dbReference>
<evidence type="ECO:0000256" key="2">
    <source>
        <dbReference type="ARBA" id="ARBA00003852"/>
    </source>
</evidence>
<comment type="function">
    <text evidence="2 12">Activation of anaerobic ribonucleoside-triphosphate reductase under anaerobic conditions by generation of an organic free radical, using S-adenosylmethionine and reduced flavodoxin as cosubstrates to produce 5'-deoxy-adenosine.</text>
</comment>
<dbReference type="SFLD" id="SFLDG01066">
    <property type="entry name" value="organic_radical-activating_enz"/>
    <property type="match status" value="1"/>
</dbReference>
<dbReference type="InterPro" id="IPR001989">
    <property type="entry name" value="Radical_activat_CS"/>
</dbReference>
<dbReference type="NCBIfam" id="TIGR02491">
    <property type="entry name" value="NrdG"/>
    <property type="match status" value="1"/>
</dbReference>
<dbReference type="InterPro" id="IPR013785">
    <property type="entry name" value="Aldolase_TIM"/>
</dbReference>
<dbReference type="GO" id="GO:0004748">
    <property type="term" value="F:ribonucleoside-diphosphate reductase activity, thioredoxin disulfide as acceptor"/>
    <property type="evidence" value="ECO:0007669"/>
    <property type="project" value="TreeGrafter"/>
</dbReference>
<protein>
    <recommendedName>
        <fullName evidence="4 12">Anaerobic ribonucleoside-triphosphate reductase-activating protein</fullName>
        <ecNumber evidence="12">1.97.1.-</ecNumber>
    </recommendedName>
</protein>
<dbReference type="NCBIfam" id="NF008335">
    <property type="entry name" value="PRK11121.1"/>
    <property type="match status" value="1"/>
</dbReference>
<name>A0A5Q6PFQ4_VIBCL</name>
<dbReference type="SFLD" id="SFLDF00299">
    <property type="entry name" value="anaerobic_ribonucleoside-triph"/>
    <property type="match status" value="1"/>
</dbReference>
<evidence type="ECO:0000256" key="10">
    <source>
        <dbReference type="ARBA" id="ARBA00023014"/>
    </source>
</evidence>
<gene>
    <name evidence="13" type="primary">nrdG</name>
    <name evidence="13" type="ORF">F0M16_16540</name>
</gene>
<dbReference type="InterPro" id="IPR012837">
    <property type="entry name" value="NrdG"/>
</dbReference>
<dbReference type="PANTHER" id="PTHR30352:SF2">
    <property type="entry name" value="ANAEROBIC RIBONUCLEOSIDE-TRIPHOSPHATE REDUCTASE-ACTIVATING PROTEIN"/>
    <property type="match status" value="1"/>
</dbReference>
<dbReference type="GO" id="GO:0043365">
    <property type="term" value="F:[formate-C-acetyltransferase]-activating enzyme activity"/>
    <property type="evidence" value="ECO:0007669"/>
    <property type="project" value="InterPro"/>
</dbReference>
<evidence type="ECO:0000313" key="13">
    <source>
        <dbReference type="EMBL" id="KAA1253683.1"/>
    </source>
</evidence>
<dbReference type="Pfam" id="PF13353">
    <property type="entry name" value="Fer4_12"/>
    <property type="match status" value="1"/>
</dbReference>
<evidence type="ECO:0000256" key="3">
    <source>
        <dbReference type="ARBA" id="ARBA00009777"/>
    </source>
</evidence>
<dbReference type="SUPFAM" id="SSF102114">
    <property type="entry name" value="Radical SAM enzymes"/>
    <property type="match status" value="1"/>
</dbReference>
<comment type="similarity">
    <text evidence="3 12">Belongs to the organic radical-activating enzymes family.</text>
</comment>
<proteinExistence type="inferred from homology"/>
<evidence type="ECO:0000313" key="14">
    <source>
        <dbReference type="Proteomes" id="UP000323225"/>
    </source>
</evidence>
<dbReference type="InterPro" id="IPR058240">
    <property type="entry name" value="rSAM_sf"/>
</dbReference>
<evidence type="ECO:0000256" key="12">
    <source>
        <dbReference type="PIRNR" id="PIRNR000368"/>
    </source>
</evidence>
<keyword evidence="10" id="KW-0411">Iron-sulfur</keyword>
<dbReference type="AlphaFoldDB" id="A0A5Q6PFQ4"/>
<dbReference type="Proteomes" id="UP000323225">
    <property type="component" value="Unassembled WGS sequence"/>
</dbReference>
<dbReference type="PIRSF" id="PIRSF000368">
    <property type="entry name" value="NrdG"/>
    <property type="match status" value="1"/>
</dbReference>
<comment type="caution">
    <text evidence="13">The sequence shown here is derived from an EMBL/GenBank/DDBJ whole genome shotgun (WGS) entry which is preliminary data.</text>
</comment>
<evidence type="ECO:0000256" key="1">
    <source>
        <dbReference type="ARBA" id="ARBA00001966"/>
    </source>
</evidence>
<evidence type="ECO:0000256" key="4">
    <source>
        <dbReference type="ARBA" id="ARBA00014281"/>
    </source>
</evidence>
<evidence type="ECO:0000256" key="6">
    <source>
        <dbReference type="ARBA" id="ARBA00022691"/>
    </source>
</evidence>
<comment type="cofactor">
    <cofactor evidence="1">
        <name>[4Fe-4S] cluster</name>
        <dbReference type="ChEBI" id="CHEBI:49883"/>
    </cofactor>
</comment>
<evidence type="ECO:0000256" key="9">
    <source>
        <dbReference type="ARBA" id="ARBA00023004"/>
    </source>
</evidence>
<comment type="catalytic activity">
    <reaction evidence="11">
        <text>glycyl-[protein] + reduced [flavodoxin] + S-adenosyl-L-methionine = glycin-2-yl radical-[protein] + semiquinone [flavodoxin] + 5'-deoxyadenosine + L-methionine + H(+)</text>
        <dbReference type="Rhea" id="RHEA:61976"/>
        <dbReference type="Rhea" id="RHEA-COMP:10622"/>
        <dbReference type="Rhea" id="RHEA-COMP:14480"/>
        <dbReference type="Rhea" id="RHEA-COMP:15993"/>
        <dbReference type="Rhea" id="RHEA-COMP:15994"/>
        <dbReference type="ChEBI" id="CHEBI:15378"/>
        <dbReference type="ChEBI" id="CHEBI:17319"/>
        <dbReference type="ChEBI" id="CHEBI:29947"/>
        <dbReference type="ChEBI" id="CHEBI:32722"/>
        <dbReference type="ChEBI" id="CHEBI:57618"/>
        <dbReference type="ChEBI" id="CHEBI:57844"/>
        <dbReference type="ChEBI" id="CHEBI:59789"/>
        <dbReference type="ChEBI" id="CHEBI:140311"/>
    </reaction>
</comment>
<dbReference type="Gene3D" id="3.20.20.70">
    <property type="entry name" value="Aldolase class I"/>
    <property type="match status" value="1"/>
</dbReference>
<dbReference type="GO" id="GO:0051539">
    <property type="term" value="F:4 iron, 4 sulfur cluster binding"/>
    <property type="evidence" value="ECO:0007669"/>
    <property type="project" value="UniProtKB-KW"/>
</dbReference>
<evidence type="ECO:0000256" key="5">
    <source>
        <dbReference type="ARBA" id="ARBA00022485"/>
    </source>
</evidence>
<organism evidence="13 14">
    <name type="scientific">Vibrio cholerae</name>
    <dbReference type="NCBI Taxonomy" id="666"/>
    <lineage>
        <taxon>Bacteria</taxon>
        <taxon>Pseudomonadati</taxon>
        <taxon>Pseudomonadota</taxon>
        <taxon>Gammaproteobacteria</taxon>
        <taxon>Vibrionales</taxon>
        <taxon>Vibrionaceae</taxon>
        <taxon>Vibrio</taxon>
    </lineage>
</organism>
<keyword evidence="7" id="KW-0479">Metal-binding</keyword>
<dbReference type="PANTHER" id="PTHR30352">
    <property type="entry name" value="PYRUVATE FORMATE-LYASE-ACTIVATING ENZYME"/>
    <property type="match status" value="1"/>
</dbReference>
<dbReference type="EC" id="1.97.1.-" evidence="12"/>
<keyword evidence="8 12" id="KW-0560">Oxidoreductase</keyword>
<sequence>MNYMTYNPVDFINGEGTRCSIFVSGCEHHCHKCFNAKSFPFDAGSEFNSEIEKTIINDLTDTRIKRNGLSILGGEPLHPKNLNSVLKLVKRVRSESPQSDIWLWTGYRLEELEKEQLEVVNYLDVLIDGKFDHKLADPSLKWRGSSNQRVIYLK</sequence>
<dbReference type="EMBL" id="VUAA01000019">
    <property type="protein sequence ID" value="KAA1253683.1"/>
    <property type="molecule type" value="Genomic_DNA"/>
</dbReference>
<evidence type="ECO:0000256" key="8">
    <source>
        <dbReference type="ARBA" id="ARBA00023002"/>
    </source>
</evidence>
<keyword evidence="6" id="KW-0949">S-adenosyl-L-methionine</keyword>
<dbReference type="SFLD" id="SFLDS00029">
    <property type="entry name" value="Radical_SAM"/>
    <property type="match status" value="1"/>
</dbReference>
<dbReference type="InterPro" id="IPR007197">
    <property type="entry name" value="rSAM"/>
</dbReference>
<evidence type="ECO:0000256" key="7">
    <source>
        <dbReference type="ARBA" id="ARBA00022723"/>
    </source>
</evidence>
<accession>A0A5Q6PFQ4</accession>
<keyword evidence="9" id="KW-0408">Iron</keyword>